<accession>A0A8I1EB35</accession>
<evidence type="ECO:0000313" key="2">
    <source>
        <dbReference type="Proteomes" id="UP000637061"/>
    </source>
</evidence>
<reference evidence="1" key="1">
    <citation type="submission" date="2020-12" db="EMBL/GenBank/DDBJ databases">
        <title>Enhanced detection system for hospital associated transmission using whole genome sequencing surveillance.</title>
        <authorList>
            <person name="Harrison L.H."/>
            <person name="Van Tyne D."/>
            <person name="Marsh J.W."/>
            <person name="Griffith M.P."/>
            <person name="Snyder D.J."/>
            <person name="Cooper V.S."/>
            <person name="Mustapha M."/>
        </authorList>
    </citation>
    <scope>NUCLEOTIDE SEQUENCE</scope>
    <source>
        <strain evidence="1">PSB00042</strain>
    </source>
</reference>
<dbReference type="RefSeq" id="WP_198745997.1">
    <property type="nucleotide sequence ID" value="NZ_JAEHTE010000001.1"/>
</dbReference>
<sequence length="289" mass="32060">MILNARTGELILEQGTASDCEVLEYLDAPFTLLKGTEQHFTLQTFRKMFVLYPSLTAINGWAENFLEQSTRLKPRLQVVGAVASPSDLAKDQSFQSLELAKRVTVKLSEMTSTHLESADITDAPELLGLMSAAEDSIGRVTMVTIVFEDKPDCSVFSDVDLLGVALGGIHDLDMIRLETIMHLRISMPGASYVYVHEYANEDRTGIDKSRTTETHFQKAKAEITLIEAIRAVLLSMNLDDEDIYLEQKAYLDDLFSEVADHAIDLTGGMTPLIERNITVSEPLSPENNS</sequence>
<protein>
    <submittedName>
        <fullName evidence="1">Uncharacterized protein</fullName>
    </submittedName>
</protein>
<dbReference type="AlphaFoldDB" id="A0A8I1EB35"/>
<gene>
    <name evidence="1" type="ORF">JEU22_00330</name>
</gene>
<comment type="caution">
    <text evidence="1">The sequence shown here is derived from an EMBL/GenBank/DDBJ whole genome shotgun (WGS) entry which is preliminary data.</text>
</comment>
<evidence type="ECO:0000313" key="1">
    <source>
        <dbReference type="EMBL" id="MBI6882376.1"/>
    </source>
</evidence>
<name>A0A8I1EB35_PSEPU</name>
<dbReference type="EMBL" id="JAEHTE010000001">
    <property type="protein sequence ID" value="MBI6882376.1"/>
    <property type="molecule type" value="Genomic_DNA"/>
</dbReference>
<dbReference type="Proteomes" id="UP000637061">
    <property type="component" value="Unassembled WGS sequence"/>
</dbReference>
<proteinExistence type="predicted"/>
<organism evidence="1 2">
    <name type="scientific">Pseudomonas putida</name>
    <name type="common">Arthrobacter siderocapsulatus</name>
    <dbReference type="NCBI Taxonomy" id="303"/>
    <lineage>
        <taxon>Bacteria</taxon>
        <taxon>Pseudomonadati</taxon>
        <taxon>Pseudomonadota</taxon>
        <taxon>Gammaproteobacteria</taxon>
        <taxon>Pseudomonadales</taxon>
        <taxon>Pseudomonadaceae</taxon>
        <taxon>Pseudomonas</taxon>
    </lineage>
</organism>